<feature type="region of interest" description="Disordered" evidence="5">
    <location>
        <begin position="125"/>
        <end position="159"/>
    </location>
</feature>
<keyword evidence="3 6" id="KW-1133">Transmembrane helix</keyword>
<protein>
    <submittedName>
        <fullName evidence="8">Uncharacterized protein</fullName>
    </submittedName>
</protein>
<comment type="caution">
    <text evidence="8">The sequence shown here is derived from an EMBL/GenBank/DDBJ whole genome shotgun (WGS) entry which is preliminary data.</text>
</comment>
<feature type="transmembrane region" description="Helical" evidence="6">
    <location>
        <begin position="162"/>
        <end position="187"/>
    </location>
</feature>
<feature type="compositionally biased region" description="Polar residues" evidence="5">
    <location>
        <begin position="140"/>
        <end position="159"/>
    </location>
</feature>
<dbReference type="Proteomes" id="UP001271007">
    <property type="component" value="Unassembled WGS sequence"/>
</dbReference>
<evidence type="ECO:0000256" key="5">
    <source>
        <dbReference type="SAM" id="MobiDB-lite"/>
    </source>
</evidence>
<evidence type="ECO:0000313" key="8">
    <source>
        <dbReference type="EMBL" id="KAK3051478.1"/>
    </source>
</evidence>
<dbReference type="PANTHER" id="PTHR15549">
    <property type="entry name" value="PAIRED IMMUNOGLOBULIN-LIKE TYPE 2 RECEPTOR"/>
    <property type="match status" value="1"/>
</dbReference>
<dbReference type="AlphaFoldDB" id="A0AAJ0GD12"/>
<comment type="subcellular location">
    <subcellularLocation>
        <location evidence="1">Membrane</location>
        <topology evidence="1">Single-pass membrane protein</topology>
    </subcellularLocation>
</comment>
<dbReference type="InterPro" id="IPR051694">
    <property type="entry name" value="Immunoregulatory_rcpt-like"/>
</dbReference>
<evidence type="ECO:0000256" key="6">
    <source>
        <dbReference type="SAM" id="Phobius"/>
    </source>
</evidence>
<keyword evidence="9" id="KW-1185">Reference proteome</keyword>
<name>A0AAJ0GD12_9PEZI</name>
<dbReference type="GO" id="GO:0071944">
    <property type="term" value="C:cell periphery"/>
    <property type="evidence" value="ECO:0007669"/>
    <property type="project" value="UniProtKB-ARBA"/>
</dbReference>
<feature type="chain" id="PRO_5042582516" evidence="7">
    <location>
        <begin position="18"/>
        <end position="285"/>
    </location>
</feature>
<evidence type="ECO:0000256" key="1">
    <source>
        <dbReference type="ARBA" id="ARBA00004167"/>
    </source>
</evidence>
<keyword evidence="4 6" id="KW-0472">Membrane</keyword>
<feature type="compositionally biased region" description="Low complexity" evidence="5">
    <location>
        <begin position="125"/>
        <end position="139"/>
    </location>
</feature>
<keyword evidence="2 6" id="KW-0812">Transmembrane</keyword>
<dbReference type="Gene3D" id="1.20.5.510">
    <property type="entry name" value="Single helix bin"/>
    <property type="match status" value="1"/>
</dbReference>
<accession>A0AAJ0GD12</accession>
<evidence type="ECO:0000256" key="2">
    <source>
        <dbReference type="ARBA" id="ARBA00022692"/>
    </source>
</evidence>
<keyword evidence="7" id="KW-0732">Signal</keyword>
<reference evidence="8" key="1">
    <citation type="submission" date="2023-04" db="EMBL/GenBank/DDBJ databases">
        <title>Black Yeasts Isolated from many extreme environments.</title>
        <authorList>
            <person name="Coleine C."/>
            <person name="Stajich J.E."/>
            <person name="Selbmann L."/>
        </authorList>
    </citation>
    <scope>NUCLEOTIDE SEQUENCE</scope>
    <source>
        <strain evidence="8">CCFEE 5312</strain>
    </source>
</reference>
<dbReference type="PANTHER" id="PTHR15549:SF26">
    <property type="entry name" value="AXIAL BUDDING PATTERN PROTEIN 2-RELATED"/>
    <property type="match status" value="1"/>
</dbReference>
<gene>
    <name evidence="8" type="ORF">LTR09_007501</name>
</gene>
<dbReference type="GO" id="GO:0016020">
    <property type="term" value="C:membrane"/>
    <property type="evidence" value="ECO:0007669"/>
    <property type="project" value="UniProtKB-SubCell"/>
</dbReference>
<evidence type="ECO:0000313" key="9">
    <source>
        <dbReference type="Proteomes" id="UP001271007"/>
    </source>
</evidence>
<feature type="region of interest" description="Disordered" evidence="5">
    <location>
        <begin position="218"/>
        <end position="285"/>
    </location>
</feature>
<dbReference type="EMBL" id="JAWDJX010000026">
    <property type="protein sequence ID" value="KAK3051478.1"/>
    <property type="molecule type" value="Genomic_DNA"/>
</dbReference>
<evidence type="ECO:0000256" key="3">
    <source>
        <dbReference type="ARBA" id="ARBA00022989"/>
    </source>
</evidence>
<organism evidence="8 9">
    <name type="scientific">Extremus antarcticus</name>
    <dbReference type="NCBI Taxonomy" id="702011"/>
    <lineage>
        <taxon>Eukaryota</taxon>
        <taxon>Fungi</taxon>
        <taxon>Dikarya</taxon>
        <taxon>Ascomycota</taxon>
        <taxon>Pezizomycotina</taxon>
        <taxon>Dothideomycetes</taxon>
        <taxon>Dothideomycetidae</taxon>
        <taxon>Mycosphaerellales</taxon>
        <taxon>Extremaceae</taxon>
        <taxon>Extremus</taxon>
    </lineage>
</organism>
<evidence type="ECO:0000256" key="4">
    <source>
        <dbReference type="ARBA" id="ARBA00023136"/>
    </source>
</evidence>
<sequence>MLFHLVSPLLLVQSTFAASHVETFSDGSCQDTLHDWNGPNGYPNGECTRLTRQGNYTSFKISTLDPGCAITIYGPGTRDGPCDSNATPGAIVAVEGRCYNTTWAFYSLDQCTKLATTSKAITLETSTASSSLSSTSSTANPVTSFSPPQTPKPTHQASDTNVGAIAGGVIGGVAFGLIVAGIGVFIFMRRRKQNKPPEYPDGGPGSAHGMVNMDAKELPGGAYYHGAQSRPPSVRSAPGTPGGPQELSTEGIPEVPNYPLVELPDRDHARDSGMRGPTSRMKEDL</sequence>
<feature type="compositionally biased region" description="Basic and acidic residues" evidence="5">
    <location>
        <begin position="263"/>
        <end position="273"/>
    </location>
</feature>
<feature type="signal peptide" evidence="7">
    <location>
        <begin position="1"/>
        <end position="17"/>
    </location>
</feature>
<proteinExistence type="predicted"/>
<evidence type="ECO:0000256" key="7">
    <source>
        <dbReference type="SAM" id="SignalP"/>
    </source>
</evidence>